<dbReference type="Proteomes" id="UP001634393">
    <property type="component" value="Unassembled WGS sequence"/>
</dbReference>
<evidence type="ECO:0000313" key="5">
    <source>
        <dbReference type="EMBL" id="KAL3838981.1"/>
    </source>
</evidence>
<keyword evidence="6" id="KW-1185">Reference proteome</keyword>
<dbReference type="Pfam" id="PF04770">
    <property type="entry name" value="ZF-HD_dimer"/>
    <property type="match status" value="2"/>
</dbReference>
<sequence length="167" mass="19356">MMVKILASRRKFWRNSVLIDTEKDEIKDISTCEMQCFDAASYMPSLALLDIGQQLIEDKTDGCQEFMWRSINLECAICGCHRNFHRNFSERQPFGCHQGYHPKVPVYTTEVVYVRCHKVHDTKVPNSVDGCQEFTPGDVFRDLDPDVCKLCGCKKGYHRNEITREVI</sequence>
<dbReference type="GO" id="GO:0008270">
    <property type="term" value="F:zinc ion binding"/>
    <property type="evidence" value="ECO:0007669"/>
    <property type="project" value="UniProtKB-KW"/>
</dbReference>
<keyword evidence="2" id="KW-0863">Zinc-finger</keyword>
<dbReference type="InterPro" id="IPR006456">
    <property type="entry name" value="ZF_HD_homeobox_Cys/His_dimer"/>
</dbReference>
<organism evidence="5 6">
    <name type="scientific">Penstemon smallii</name>
    <dbReference type="NCBI Taxonomy" id="265156"/>
    <lineage>
        <taxon>Eukaryota</taxon>
        <taxon>Viridiplantae</taxon>
        <taxon>Streptophyta</taxon>
        <taxon>Embryophyta</taxon>
        <taxon>Tracheophyta</taxon>
        <taxon>Spermatophyta</taxon>
        <taxon>Magnoliopsida</taxon>
        <taxon>eudicotyledons</taxon>
        <taxon>Gunneridae</taxon>
        <taxon>Pentapetalae</taxon>
        <taxon>asterids</taxon>
        <taxon>lamiids</taxon>
        <taxon>Lamiales</taxon>
        <taxon>Plantaginaceae</taxon>
        <taxon>Cheloneae</taxon>
        <taxon>Penstemon</taxon>
    </lineage>
</organism>
<keyword evidence="3" id="KW-0862">Zinc</keyword>
<feature type="domain" description="ZF-HD dimerization-type" evidence="4">
    <location>
        <begin position="113"/>
        <end position="161"/>
    </location>
</feature>
<reference evidence="5 6" key="1">
    <citation type="submission" date="2024-12" db="EMBL/GenBank/DDBJ databases">
        <title>The unique morphological basis and parallel evolutionary history of personate flowers in Penstemon.</title>
        <authorList>
            <person name="Depatie T.H."/>
            <person name="Wessinger C.A."/>
        </authorList>
    </citation>
    <scope>NUCLEOTIDE SEQUENCE [LARGE SCALE GENOMIC DNA]</scope>
    <source>
        <strain evidence="5">WTNN_2</strain>
        <tissue evidence="5">Leaf</tissue>
    </source>
</reference>
<dbReference type="PROSITE" id="PS51523">
    <property type="entry name" value="ZF_HD_DIMER"/>
    <property type="match status" value="1"/>
</dbReference>
<comment type="caution">
    <text evidence="5">The sequence shown here is derived from an EMBL/GenBank/DDBJ whole genome shotgun (WGS) entry which is preliminary data.</text>
</comment>
<evidence type="ECO:0000256" key="3">
    <source>
        <dbReference type="ARBA" id="ARBA00022833"/>
    </source>
</evidence>
<evidence type="ECO:0000313" key="6">
    <source>
        <dbReference type="Proteomes" id="UP001634393"/>
    </source>
</evidence>
<dbReference type="AlphaFoldDB" id="A0ABD3TQT9"/>
<dbReference type="PANTHER" id="PTHR31948:SF148">
    <property type="entry name" value="MINI ZINC FINGER PROTEIN 3"/>
    <property type="match status" value="1"/>
</dbReference>
<evidence type="ECO:0000259" key="4">
    <source>
        <dbReference type="PROSITE" id="PS51523"/>
    </source>
</evidence>
<proteinExistence type="predicted"/>
<evidence type="ECO:0000256" key="2">
    <source>
        <dbReference type="ARBA" id="ARBA00022771"/>
    </source>
</evidence>
<evidence type="ECO:0000256" key="1">
    <source>
        <dbReference type="ARBA" id="ARBA00022723"/>
    </source>
</evidence>
<dbReference type="EMBL" id="JBJXBP010000003">
    <property type="protein sequence ID" value="KAL3838981.1"/>
    <property type="molecule type" value="Genomic_DNA"/>
</dbReference>
<protein>
    <recommendedName>
        <fullName evidence="4">ZF-HD dimerization-type domain-containing protein</fullName>
    </recommendedName>
</protein>
<gene>
    <name evidence="5" type="ORF">ACJIZ3_023572</name>
</gene>
<name>A0ABD3TQT9_9LAMI</name>
<accession>A0ABD3TQT9</accession>
<keyword evidence="1" id="KW-0479">Metal-binding</keyword>
<dbReference type="PANTHER" id="PTHR31948">
    <property type="entry name" value="ZINC-FINGER HOMEODOMAIN PROTEIN 2"/>
    <property type="match status" value="1"/>
</dbReference>